<dbReference type="OrthoDB" id="9814143at2"/>
<comment type="subcellular location">
    <subcellularLocation>
        <location evidence="1">Membrane</location>
        <topology evidence="1">Multi-pass membrane protein</topology>
    </subcellularLocation>
</comment>
<dbReference type="PANTHER" id="PTHR38480:SF1">
    <property type="entry name" value="SLR0254 PROTEIN"/>
    <property type="match status" value="1"/>
</dbReference>
<evidence type="ECO:0000313" key="8">
    <source>
        <dbReference type="Proteomes" id="UP000321204"/>
    </source>
</evidence>
<feature type="transmembrane region" description="Helical" evidence="5">
    <location>
        <begin position="25"/>
        <end position="49"/>
    </location>
</feature>
<dbReference type="GO" id="GO:0016020">
    <property type="term" value="C:membrane"/>
    <property type="evidence" value="ECO:0007669"/>
    <property type="project" value="UniProtKB-SubCell"/>
</dbReference>
<evidence type="ECO:0000313" key="7">
    <source>
        <dbReference type="EMBL" id="QEC55210.1"/>
    </source>
</evidence>
<dbReference type="RefSeq" id="WP_146783457.1">
    <property type="nucleotide sequence ID" value="NZ_BAABIO010000006.1"/>
</dbReference>
<dbReference type="EMBL" id="CP042433">
    <property type="protein sequence ID" value="QEC55210.1"/>
    <property type="molecule type" value="Genomic_DNA"/>
</dbReference>
<feature type="transmembrane region" description="Helical" evidence="5">
    <location>
        <begin position="123"/>
        <end position="141"/>
    </location>
</feature>
<dbReference type="InterPro" id="IPR010432">
    <property type="entry name" value="RDD"/>
</dbReference>
<feature type="transmembrane region" description="Helical" evidence="5">
    <location>
        <begin position="147"/>
        <end position="164"/>
    </location>
</feature>
<organism evidence="7 8">
    <name type="scientific">Flavisolibacter ginsenosidimutans</name>
    <dbReference type="NCBI Taxonomy" id="661481"/>
    <lineage>
        <taxon>Bacteria</taxon>
        <taxon>Pseudomonadati</taxon>
        <taxon>Bacteroidota</taxon>
        <taxon>Chitinophagia</taxon>
        <taxon>Chitinophagales</taxon>
        <taxon>Chitinophagaceae</taxon>
        <taxon>Flavisolibacter</taxon>
    </lineage>
</organism>
<keyword evidence="2 5" id="KW-0812">Transmembrane</keyword>
<dbReference type="Proteomes" id="UP000321204">
    <property type="component" value="Chromosome"/>
</dbReference>
<keyword evidence="4 5" id="KW-0472">Membrane</keyword>
<keyword evidence="8" id="KW-1185">Reference proteome</keyword>
<evidence type="ECO:0000256" key="4">
    <source>
        <dbReference type="ARBA" id="ARBA00023136"/>
    </source>
</evidence>
<accession>A0A5B8UGI4</accession>
<evidence type="ECO:0000256" key="2">
    <source>
        <dbReference type="ARBA" id="ARBA00022692"/>
    </source>
</evidence>
<evidence type="ECO:0000259" key="6">
    <source>
        <dbReference type="Pfam" id="PF06271"/>
    </source>
</evidence>
<reference evidence="7 8" key="1">
    <citation type="journal article" date="2015" name="Int. J. Syst. Evol. Microbiol.">
        <title>Flavisolibacter ginsenosidimutans sp. nov., with ginsenoside-converting activity isolated from soil used for cultivating ginseng.</title>
        <authorList>
            <person name="Zhao Y."/>
            <person name="Liu Q."/>
            <person name="Kang M.S."/>
            <person name="Jin F."/>
            <person name="Yu H."/>
            <person name="Im W.T."/>
        </authorList>
    </citation>
    <scope>NUCLEOTIDE SEQUENCE [LARGE SCALE GENOMIC DNA]</scope>
    <source>
        <strain evidence="7 8">Gsoil 636</strain>
    </source>
</reference>
<evidence type="ECO:0000256" key="5">
    <source>
        <dbReference type="SAM" id="Phobius"/>
    </source>
</evidence>
<protein>
    <submittedName>
        <fullName evidence="7">RDD family protein</fullName>
    </submittedName>
</protein>
<dbReference type="Pfam" id="PF06271">
    <property type="entry name" value="RDD"/>
    <property type="match status" value="1"/>
</dbReference>
<name>A0A5B8UGI4_9BACT</name>
<evidence type="ECO:0000256" key="1">
    <source>
        <dbReference type="ARBA" id="ARBA00004141"/>
    </source>
</evidence>
<sequence length="272" mass="31070">MSVVRVATNFNIDIEFTAPPFHRRLAAWVIDIVVLIFYVIVASKFLSWFSDQLGYSEKNDVMRWAVTMLATLPFLLYHVVMEATMNGQSVGKKIMGIKVISENGGRPSLGQFIIRWLIRTSDYMLLIIIIVMVILSSSGMALETETYMALSGAVALLLIDLILVNTRKQQRLGDILAHTVLINTKQRERLTDTVFLEVADTYVPRYPQIMRLSDRDINSLKGIIDMARKHRDHNMAFMAAEKIKGHLQIETTLEPIEFLEILLKDYNYLSTN</sequence>
<evidence type="ECO:0000256" key="3">
    <source>
        <dbReference type="ARBA" id="ARBA00022989"/>
    </source>
</evidence>
<dbReference type="AlphaFoldDB" id="A0A5B8UGI4"/>
<keyword evidence="3 5" id="KW-1133">Transmembrane helix</keyword>
<proteinExistence type="predicted"/>
<gene>
    <name evidence="7" type="ORF">FSB75_04585</name>
</gene>
<dbReference type="KEGG" id="fgg:FSB75_04585"/>
<dbReference type="PANTHER" id="PTHR38480">
    <property type="entry name" value="SLR0254 PROTEIN"/>
    <property type="match status" value="1"/>
</dbReference>
<feature type="transmembrane region" description="Helical" evidence="5">
    <location>
        <begin position="61"/>
        <end position="80"/>
    </location>
</feature>
<feature type="domain" description="RDD" evidence="6">
    <location>
        <begin position="19"/>
        <end position="177"/>
    </location>
</feature>